<feature type="transmembrane region" description="Helical" evidence="21">
    <location>
        <begin position="261"/>
        <end position="286"/>
    </location>
</feature>
<evidence type="ECO:0000256" key="11">
    <source>
        <dbReference type="ARBA" id="ARBA00023136"/>
    </source>
</evidence>
<dbReference type="GO" id="GO:0042973">
    <property type="term" value="F:glucan endo-1,3-beta-D-glucosidase activity"/>
    <property type="evidence" value="ECO:0007669"/>
    <property type="project" value="UniProtKB-EC"/>
</dbReference>
<protein>
    <recommendedName>
        <fullName evidence="5">glucan endo-1,3-beta-D-glucosidase</fullName>
        <ecNumber evidence="5">3.2.1.39</ecNumber>
    </recommendedName>
    <alternativeName>
        <fullName evidence="18">Endo-1,3-beta-glucanase btgC</fullName>
    </alternativeName>
    <alternativeName>
        <fullName evidence="17">Laminarinase btgC</fullName>
    </alternativeName>
</protein>
<evidence type="ECO:0000256" key="14">
    <source>
        <dbReference type="ARBA" id="ARBA00023316"/>
    </source>
</evidence>
<evidence type="ECO:0000256" key="20">
    <source>
        <dbReference type="SAM" id="MobiDB-lite"/>
    </source>
</evidence>
<reference evidence="22 23" key="1">
    <citation type="submission" date="2019-07" db="EMBL/GenBank/DDBJ databases">
        <authorList>
            <person name="Friedrich A."/>
            <person name="Schacherer J."/>
        </authorList>
    </citation>
    <scope>NUCLEOTIDE SEQUENCE [LARGE SCALE GENOMIC DNA]</scope>
</reference>
<dbReference type="GO" id="GO:0071555">
    <property type="term" value="P:cell wall organization"/>
    <property type="evidence" value="ECO:0007669"/>
    <property type="project" value="UniProtKB-KW"/>
</dbReference>
<evidence type="ECO:0000256" key="13">
    <source>
        <dbReference type="ARBA" id="ARBA00023277"/>
    </source>
</evidence>
<sequence>MSTNSESFTSKDKLMFNDSPGSRTVSMLLDDYNDLETLPSRDNRPPETDDQLDDNEISIQLKDAVGKAELRSIPGSIPLSSYPRITTTVGGSTKSVKSGNTNMQTKSSFRYQNSKVRQFMAQSNISQRAGHTIESKKPSSIDGSQQFVPNNMNNEMLSSVEPINIISPVEIDPSSSDPPSQYDGMTVPDAIPGDETLKENSYSGNISPGFEKEEKPNRKFQRAVNMNGEGSSDYSRSKSLDYSFENKNSRNDEKVKSAINIWKYICVGTLAGAIIMFLVTLSVKFINDSKLPPQQKIQSNDLINAFENSDNRTRDDLLKYFMNKYDLLQNGLKPENITSENEHLMTVQTWLTGPVTGVENNFEKINPEFKNDREIQSLMKADDLKQTFYCLAYAPRGVIEPQCGATQRDILLEIARMSKVTNKIRTYGTQCNQTAMILEAIRQLHVNLTLSMGIWIGEDTFINDKQFDDMRDLLNKYPETMFDSIFVGNEVLYREDKSVDELASLITRVKDHLHSISYERIQVGTSELGSLVNNKILDVCDFVSVNIHPFFSGVSASEGREWTIHYLKNQVLPLLGNSHDKKVVISEIGWPYTGGEYESAIANYTEMQLFLNDWICEAQNNKIYSIYFEAFDEPWKEIFDDGSQRWETNWGFFDSERQMKKNILIPDCRKDRKAIQASFKLF</sequence>
<dbReference type="EC" id="3.2.1.39" evidence="5"/>
<evidence type="ECO:0000313" key="22">
    <source>
        <dbReference type="EMBL" id="VUG17886.1"/>
    </source>
</evidence>
<evidence type="ECO:0000256" key="17">
    <source>
        <dbReference type="ARBA" id="ARBA00042373"/>
    </source>
</evidence>
<keyword evidence="8" id="KW-0964">Secreted</keyword>
<evidence type="ECO:0000256" key="18">
    <source>
        <dbReference type="ARBA" id="ARBA00043078"/>
    </source>
</evidence>
<comment type="catalytic activity">
    <reaction evidence="1">
        <text>Hydrolysis of (1-&gt;3)-beta-D-glucosidic linkages in (1-&gt;3)-beta-D-glucans.</text>
        <dbReference type="EC" id="3.2.1.39"/>
    </reaction>
</comment>
<dbReference type="EMBL" id="CABFWN010000002">
    <property type="protein sequence ID" value="VUG17886.1"/>
    <property type="molecule type" value="Genomic_DNA"/>
</dbReference>
<organism evidence="22 23">
    <name type="scientific">Dekkera bruxellensis</name>
    <name type="common">Brettanomyces custersii</name>
    <dbReference type="NCBI Taxonomy" id="5007"/>
    <lineage>
        <taxon>Eukaryota</taxon>
        <taxon>Fungi</taxon>
        <taxon>Dikarya</taxon>
        <taxon>Ascomycota</taxon>
        <taxon>Saccharomycotina</taxon>
        <taxon>Pichiomycetes</taxon>
        <taxon>Pichiales</taxon>
        <taxon>Pichiaceae</taxon>
        <taxon>Brettanomyces</taxon>
    </lineage>
</organism>
<keyword evidence="23" id="KW-1185">Reference proteome</keyword>
<evidence type="ECO:0000256" key="3">
    <source>
        <dbReference type="ARBA" id="ARBA00004401"/>
    </source>
</evidence>
<comment type="function">
    <text evidence="16">Glucanases play a role in cell expansion during growth, in cell-cell fusion during mating, and in spore release during sporulation. This enzyme may be involved in beta-glucan degradation. Active on laminarin and lichenan.</text>
</comment>
<keyword evidence="13" id="KW-0119">Carbohydrate metabolism</keyword>
<evidence type="ECO:0000256" key="4">
    <source>
        <dbReference type="ARBA" id="ARBA00008773"/>
    </source>
</evidence>
<dbReference type="PANTHER" id="PTHR16631">
    <property type="entry name" value="GLUCAN 1,3-BETA-GLUCOSIDASE"/>
    <property type="match status" value="1"/>
</dbReference>
<keyword evidence="21" id="KW-1133">Transmembrane helix</keyword>
<keyword evidence="10" id="KW-0378">Hydrolase</keyword>
<dbReference type="Gene3D" id="3.20.20.80">
    <property type="entry name" value="Glycosidases"/>
    <property type="match status" value="1"/>
</dbReference>
<evidence type="ECO:0000256" key="5">
    <source>
        <dbReference type="ARBA" id="ARBA00012780"/>
    </source>
</evidence>
<evidence type="ECO:0000256" key="19">
    <source>
        <dbReference type="RuleBase" id="RU004335"/>
    </source>
</evidence>
<dbReference type="InterPro" id="IPR017853">
    <property type="entry name" value="GH"/>
</dbReference>
<keyword evidence="9" id="KW-0732">Signal</keyword>
<dbReference type="GO" id="GO:0005886">
    <property type="term" value="C:plasma membrane"/>
    <property type="evidence" value="ECO:0007669"/>
    <property type="project" value="UniProtKB-SubCell"/>
</dbReference>
<evidence type="ECO:0000256" key="8">
    <source>
        <dbReference type="ARBA" id="ARBA00022525"/>
    </source>
</evidence>
<dbReference type="PANTHER" id="PTHR16631:SF17">
    <property type="entry name" value="GLUCAN ENDO-1,3-BETA-GLUCOSIDASE BTGC"/>
    <property type="match status" value="1"/>
</dbReference>
<keyword evidence="12" id="KW-0325">Glycoprotein</keyword>
<dbReference type="GO" id="GO:0005576">
    <property type="term" value="C:extracellular region"/>
    <property type="evidence" value="ECO:0007669"/>
    <property type="project" value="TreeGrafter"/>
</dbReference>
<feature type="region of interest" description="Disordered" evidence="20">
    <location>
        <begin position="1"/>
        <end position="55"/>
    </location>
</feature>
<evidence type="ECO:0000256" key="12">
    <source>
        <dbReference type="ARBA" id="ARBA00023180"/>
    </source>
</evidence>
<dbReference type="Pfam" id="PF00332">
    <property type="entry name" value="Glyco_hydro_17"/>
    <property type="match status" value="1"/>
</dbReference>
<keyword evidence="15" id="KW-0624">Polysaccharide degradation</keyword>
<keyword evidence="14" id="KW-0961">Cell wall biogenesis/degradation</keyword>
<evidence type="ECO:0000256" key="16">
    <source>
        <dbReference type="ARBA" id="ARBA00037649"/>
    </source>
</evidence>
<proteinExistence type="inferred from homology"/>
<comment type="similarity">
    <text evidence="4 19">Belongs to the glycosyl hydrolase 17 family.</text>
</comment>
<dbReference type="InterPro" id="IPR000490">
    <property type="entry name" value="Glyco_hydro_17"/>
</dbReference>
<gene>
    <name evidence="22" type="ORF">DEBR0S2_18514G</name>
</gene>
<evidence type="ECO:0000256" key="1">
    <source>
        <dbReference type="ARBA" id="ARBA00000382"/>
    </source>
</evidence>
<keyword evidence="6" id="KW-1003">Cell membrane</keyword>
<keyword evidence="11 21" id="KW-0472">Membrane</keyword>
<evidence type="ECO:0000256" key="2">
    <source>
        <dbReference type="ARBA" id="ARBA00004191"/>
    </source>
</evidence>
<dbReference type="SUPFAM" id="SSF51445">
    <property type="entry name" value="(Trans)glycosidases"/>
    <property type="match status" value="1"/>
</dbReference>
<dbReference type="GO" id="GO:0009986">
    <property type="term" value="C:cell surface"/>
    <property type="evidence" value="ECO:0007669"/>
    <property type="project" value="TreeGrafter"/>
</dbReference>
<evidence type="ECO:0000256" key="7">
    <source>
        <dbReference type="ARBA" id="ARBA00022512"/>
    </source>
</evidence>
<dbReference type="InterPro" id="IPR050732">
    <property type="entry name" value="Beta-glucan_modifiers"/>
</dbReference>
<evidence type="ECO:0000256" key="9">
    <source>
        <dbReference type="ARBA" id="ARBA00022729"/>
    </source>
</evidence>
<evidence type="ECO:0000256" key="10">
    <source>
        <dbReference type="ARBA" id="ARBA00022801"/>
    </source>
</evidence>
<dbReference type="GO" id="GO:0009277">
    <property type="term" value="C:fungal-type cell wall"/>
    <property type="evidence" value="ECO:0007669"/>
    <property type="project" value="TreeGrafter"/>
</dbReference>
<comment type="subcellular location">
    <subcellularLocation>
        <location evidence="3">Cell membrane</location>
        <topology evidence="3">Single-pass type II membrane protein</topology>
    </subcellularLocation>
    <subcellularLocation>
        <location evidence="2">Secreted</location>
        <location evidence="2">Cell wall</location>
    </subcellularLocation>
</comment>
<accession>A0A7D9GZD7</accession>
<evidence type="ECO:0000313" key="23">
    <source>
        <dbReference type="Proteomes" id="UP000478008"/>
    </source>
</evidence>
<evidence type="ECO:0000256" key="15">
    <source>
        <dbReference type="ARBA" id="ARBA00023326"/>
    </source>
</evidence>
<name>A0A7D9GZD7_DEKBR</name>
<evidence type="ECO:0000256" key="6">
    <source>
        <dbReference type="ARBA" id="ARBA00022475"/>
    </source>
</evidence>
<dbReference type="GO" id="GO:0000272">
    <property type="term" value="P:polysaccharide catabolic process"/>
    <property type="evidence" value="ECO:0007669"/>
    <property type="project" value="UniProtKB-KW"/>
</dbReference>
<keyword evidence="7" id="KW-0134">Cell wall</keyword>
<dbReference type="Proteomes" id="UP000478008">
    <property type="component" value="Unassembled WGS sequence"/>
</dbReference>
<evidence type="ECO:0000256" key="21">
    <source>
        <dbReference type="SAM" id="Phobius"/>
    </source>
</evidence>
<dbReference type="AlphaFoldDB" id="A0A7D9GZD7"/>
<keyword evidence="21" id="KW-0812">Transmembrane</keyword>